<proteinExistence type="predicted"/>
<evidence type="ECO:0000313" key="4">
    <source>
        <dbReference type="EMBL" id="KAL3781609.1"/>
    </source>
</evidence>
<organism evidence="4 5">
    <name type="scientific">Cyclotella atomus</name>
    <dbReference type="NCBI Taxonomy" id="382360"/>
    <lineage>
        <taxon>Eukaryota</taxon>
        <taxon>Sar</taxon>
        <taxon>Stramenopiles</taxon>
        <taxon>Ochrophyta</taxon>
        <taxon>Bacillariophyta</taxon>
        <taxon>Coscinodiscophyceae</taxon>
        <taxon>Thalassiosirophycidae</taxon>
        <taxon>Stephanodiscales</taxon>
        <taxon>Stephanodiscaceae</taxon>
        <taxon>Cyclotella</taxon>
    </lineage>
</organism>
<keyword evidence="2" id="KW-0812">Transmembrane</keyword>
<evidence type="ECO:0000313" key="5">
    <source>
        <dbReference type="Proteomes" id="UP001530400"/>
    </source>
</evidence>
<feature type="region of interest" description="Disordered" evidence="1">
    <location>
        <begin position="200"/>
        <end position="221"/>
    </location>
</feature>
<sequence length="281" mass="29606">MKSILSFGIAAITAATAAAETTVAVLEFGPGGSVRRTASIDESTPAGAASFFSAMHTPSKAHRQQSGMSLVPDIFNRADAGVVLGLSGAGVSSMESAMNLLVEGAADVVGTFVTTGTAAEVMKRASKNGEITSDEFERRLVATAEKTSSEEMQVVSLSVNEESASEADAQLNRMLASLKAQAKESGKTIVVHLVVDTPSSRRRLEDAQQQDAAQDDAVNQDASSTSYYGQKTIYEIQNFNTIAWTSVGLVVLVMYVMSHFIAMPLMPDTLLHGEAAKFGTD</sequence>
<keyword evidence="2" id="KW-1133">Transmembrane helix</keyword>
<reference evidence="4 5" key="1">
    <citation type="submission" date="2024-10" db="EMBL/GenBank/DDBJ databases">
        <title>Updated reference genomes for cyclostephanoid diatoms.</title>
        <authorList>
            <person name="Roberts W.R."/>
            <person name="Alverson A.J."/>
        </authorList>
    </citation>
    <scope>NUCLEOTIDE SEQUENCE [LARGE SCALE GENOMIC DNA]</scope>
    <source>
        <strain evidence="4 5">AJA010-31</strain>
    </source>
</reference>
<keyword evidence="5" id="KW-1185">Reference proteome</keyword>
<evidence type="ECO:0000256" key="3">
    <source>
        <dbReference type="SAM" id="SignalP"/>
    </source>
</evidence>
<feature type="transmembrane region" description="Helical" evidence="2">
    <location>
        <begin position="242"/>
        <end position="262"/>
    </location>
</feature>
<dbReference type="AlphaFoldDB" id="A0ABD3P109"/>
<keyword evidence="2" id="KW-0472">Membrane</keyword>
<name>A0ABD3P109_9STRA</name>
<dbReference type="Proteomes" id="UP001530400">
    <property type="component" value="Unassembled WGS sequence"/>
</dbReference>
<gene>
    <name evidence="4" type="ORF">ACHAWO_009603</name>
</gene>
<feature type="compositionally biased region" description="Low complexity" evidence="1">
    <location>
        <begin position="207"/>
        <end position="221"/>
    </location>
</feature>
<feature type="chain" id="PRO_5044838652" evidence="3">
    <location>
        <begin position="20"/>
        <end position="281"/>
    </location>
</feature>
<evidence type="ECO:0000256" key="2">
    <source>
        <dbReference type="SAM" id="Phobius"/>
    </source>
</evidence>
<evidence type="ECO:0000256" key="1">
    <source>
        <dbReference type="SAM" id="MobiDB-lite"/>
    </source>
</evidence>
<dbReference type="EMBL" id="JALLPJ020000837">
    <property type="protein sequence ID" value="KAL3781609.1"/>
    <property type="molecule type" value="Genomic_DNA"/>
</dbReference>
<accession>A0ABD3P109</accession>
<comment type="caution">
    <text evidence="4">The sequence shown here is derived from an EMBL/GenBank/DDBJ whole genome shotgun (WGS) entry which is preliminary data.</text>
</comment>
<protein>
    <submittedName>
        <fullName evidence="4">Uncharacterized protein</fullName>
    </submittedName>
</protein>
<keyword evidence="3" id="KW-0732">Signal</keyword>
<feature type="signal peptide" evidence="3">
    <location>
        <begin position="1"/>
        <end position="19"/>
    </location>
</feature>